<keyword evidence="1" id="KW-0808">Transferase</keyword>
<gene>
    <name evidence="1" type="ORF">MML48_9g00001906</name>
</gene>
<protein>
    <submittedName>
        <fullName evidence="1">Methyltransferase involved in williams-beuren syndrome</fullName>
    </submittedName>
</protein>
<name>A0ACB9SIW1_HOLOL</name>
<dbReference type="Proteomes" id="UP001056778">
    <property type="component" value="Chromosome 9"/>
</dbReference>
<reference evidence="1" key="1">
    <citation type="submission" date="2022-04" db="EMBL/GenBank/DDBJ databases">
        <title>Chromosome-scale genome assembly of Holotrichia oblita Faldermann.</title>
        <authorList>
            <person name="Rongchong L."/>
        </authorList>
    </citation>
    <scope>NUCLEOTIDE SEQUENCE</scope>
    <source>
        <strain evidence="1">81SQS9</strain>
    </source>
</reference>
<keyword evidence="1" id="KW-0489">Methyltransferase</keyword>
<keyword evidence="2" id="KW-1185">Reference proteome</keyword>
<comment type="caution">
    <text evidence="1">The sequence shown here is derived from an EMBL/GenBank/DDBJ whole genome shotgun (WGS) entry which is preliminary data.</text>
</comment>
<proteinExistence type="predicted"/>
<evidence type="ECO:0000313" key="1">
    <source>
        <dbReference type="EMBL" id="KAI4454743.1"/>
    </source>
</evidence>
<accession>A0ACB9SIW1</accession>
<organism evidence="1 2">
    <name type="scientific">Holotrichia oblita</name>
    <name type="common">Chafer beetle</name>
    <dbReference type="NCBI Taxonomy" id="644536"/>
    <lineage>
        <taxon>Eukaryota</taxon>
        <taxon>Metazoa</taxon>
        <taxon>Ecdysozoa</taxon>
        <taxon>Arthropoda</taxon>
        <taxon>Hexapoda</taxon>
        <taxon>Insecta</taxon>
        <taxon>Pterygota</taxon>
        <taxon>Neoptera</taxon>
        <taxon>Endopterygota</taxon>
        <taxon>Coleoptera</taxon>
        <taxon>Polyphaga</taxon>
        <taxon>Scarabaeiformia</taxon>
        <taxon>Scarabaeidae</taxon>
        <taxon>Melolonthinae</taxon>
        <taxon>Holotrichia</taxon>
    </lineage>
</organism>
<dbReference type="EMBL" id="CM043023">
    <property type="protein sequence ID" value="KAI4454743.1"/>
    <property type="molecule type" value="Genomic_DNA"/>
</dbReference>
<evidence type="ECO:0000313" key="2">
    <source>
        <dbReference type="Proteomes" id="UP001056778"/>
    </source>
</evidence>
<sequence>MTGGNMPLPKALGTNEDSNAVDYVSKRDRMKKMRGKPLKKSRDWIIEKKERRRRQGKDTRPDSKYTGRKRSGRF</sequence>